<sequence length="429" mass="45480">MNTALALPPPAETVLVTVYGADRPGVTASLFAALEPFGVPVVDVEQVVVRGRLVLAVLVGAPEEPDGLRKLRLDLHRWAAEERLDVEVVTGLGDNRKRREGRTHVTVLGAPLKPSAMAALAREIAECRGNIDRIVRLAKYPVTAIELDVSGADPDLLRERLARVAAEEHADIAVQAAGLSRRAKRLVVMDVDSTLIEGEVIEELADRAGCLEAVAGITQRAMRGELDFAGSLRERVALLEGLDAGALEEVRASVRLMPGARTLVRTLKRLGYLVGIVSGGFTHVTDSLRDELGLDFALANTLEIGEDGKLTGRVVGPIVDRAGKAAALREFAEAAGVPVTDTVAIGDGANDLDMLAAAGLGVAFNAKPVVREQADTAVNVPFLDTILYLLGITREEVEVADATEEAIETVPAETAPKKAQRARNVQPAA</sequence>
<keyword evidence="8" id="KW-0460">Magnesium</keyword>
<dbReference type="SUPFAM" id="SSF56784">
    <property type="entry name" value="HAD-like"/>
    <property type="match status" value="1"/>
</dbReference>
<dbReference type="PANTHER" id="PTHR43344">
    <property type="entry name" value="PHOSPHOSERINE PHOSPHATASE"/>
    <property type="match status" value="1"/>
</dbReference>
<proteinExistence type="inferred from homology"/>
<evidence type="ECO:0000256" key="11">
    <source>
        <dbReference type="ARBA" id="ARBA00048138"/>
    </source>
</evidence>
<evidence type="ECO:0000313" key="16">
    <source>
        <dbReference type="Proteomes" id="UP000000851"/>
    </source>
</evidence>
<evidence type="ECO:0000256" key="3">
    <source>
        <dbReference type="ARBA" id="ARBA00009184"/>
    </source>
</evidence>
<dbReference type="eggNOG" id="COG3830">
    <property type="taxonomic scope" value="Bacteria"/>
</dbReference>
<evidence type="ECO:0000256" key="12">
    <source>
        <dbReference type="ARBA" id="ARBA00048523"/>
    </source>
</evidence>
<reference evidence="15 16" key="1">
    <citation type="journal article" date="2009" name="Stand. Genomic Sci.">
        <title>Complete genome sequence of Catenulispora acidiphila type strain (ID 139908).</title>
        <authorList>
            <person name="Copeland A."/>
            <person name="Lapidus A."/>
            <person name="Glavina Del Rio T."/>
            <person name="Nolan M."/>
            <person name="Lucas S."/>
            <person name="Chen F."/>
            <person name="Tice H."/>
            <person name="Cheng J.F."/>
            <person name="Bruce D."/>
            <person name="Goodwin L."/>
            <person name="Pitluck S."/>
            <person name="Mikhailova N."/>
            <person name="Pati A."/>
            <person name="Ivanova N."/>
            <person name="Mavromatis K."/>
            <person name="Chen A."/>
            <person name="Palaniappan K."/>
            <person name="Chain P."/>
            <person name="Land M."/>
            <person name="Hauser L."/>
            <person name="Chang Y.J."/>
            <person name="Jeffries C.D."/>
            <person name="Chertkov O."/>
            <person name="Brettin T."/>
            <person name="Detter J.C."/>
            <person name="Han C."/>
            <person name="Ali Z."/>
            <person name="Tindall B.J."/>
            <person name="Goker M."/>
            <person name="Bristow J."/>
            <person name="Eisen J.A."/>
            <person name="Markowitz V."/>
            <person name="Hugenholtz P."/>
            <person name="Kyrpides N.C."/>
            <person name="Klenk H.P."/>
        </authorList>
    </citation>
    <scope>NUCLEOTIDE SEQUENCE [LARGE SCALE GENOMIC DNA]</scope>
    <source>
        <strain evidence="16">DSM 44928 / JCM 14897 / NBRC 102108 / NRRL B-24433 / ID139908</strain>
    </source>
</reference>
<evidence type="ECO:0000259" key="14">
    <source>
        <dbReference type="PROSITE" id="PS51671"/>
    </source>
</evidence>
<evidence type="ECO:0000256" key="13">
    <source>
        <dbReference type="PIRSR" id="PIRSR604469-1"/>
    </source>
</evidence>
<dbReference type="InterPro" id="IPR049148">
    <property type="entry name" value="PSP_ACT"/>
</dbReference>
<comment type="catalytic activity">
    <reaction evidence="11">
        <text>O-phospho-L-serine + H2O = L-serine + phosphate</text>
        <dbReference type="Rhea" id="RHEA:21208"/>
        <dbReference type="ChEBI" id="CHEBI:15377"/>
        <dbReference type="ChEBI" id="CHEBI:33384"/>
        <dbReference type="ChEBI" id="CHEBI:43474"/>
        <dbReference type="ChEBI" id="CHEBI:57524"/>
        <dbReference type="EC" id="3.1.3.3"/>
    </reaction>
</comment>
<dbReference type="SUPFAM" id="SSF55021">
    <property type="entry name" value="ACT-like"/>
    <property type="match status" value="1"/>
</dbReference>
<organism evidence="15 16">
    <name type="scientific">Catenulispora acidiphila (strain DSM 44928 / JCM 14897 / NBRC 102108 / NRRL B-24433 / ID139908)</name>
    <dbReference type="NCBI Taxonomy" id="479433"/>
    <lineage>
        <taxon>Bacteria</taxon>
        <taxon>Bacillati</taxon>
        <taxon>Actinomycetota</taxon>
        <taxon>Actinomycetes</taxon>
        <taxon>Catenulisporales</taxon>
        <taxon>Catenulisporaceae</taxon>
        <taxon>Catenulispora</taxon>
    </lineage>
</organism>
<dbReference type="PANTHER" id="PTHR43344:SF2">
    <property type="entry name" value="PHOSPHOSERINE PHOSPHATASE"/>
    <property type="match status" value="1"/>
</dbReference>
<dbReference type="KEGG" id="cai:Caci_2310"/>
<keyword evidence="9" id="KW-0718">Serine biosynthesis</keyword>
<dbReference type="AlphaFoldDB" id="C7QJK5"/>
<evidence type="ECO:0000256" key="1">
    <source>
        <dbReference type="ARBA" id="ARBA00001946"/>
    </source>
</evidence>
<dbReference type="OrthoDB" id="9792539at2"/>
<feature type="active site" description="Proton donor" evidence="13">
    <location>
        <position position="192"/>
    </location>
</feature>
<dbReference type="PROSITE" id="PS51671">
    <property type="entry name" value="ACT"/>
    <property type="match status" value="1"/>
</dbReference>
<dbReference type="InterPro" id="IPR002912">
    <property type="entry name" value="ACT_dom"/>
</dbReference>
<dbReference type="UniPathway" id="UPA00135">
    <property type="reaction ID" value="UER00198"/>
</dbReference>
<dbReference type="SFLD" id="SFLDS00003">
    <property type="entry name" value="Haloacid_Dehalogenase"/>
    <property type="match status" value="1"/>
</dbReference>
<keyword evidence="16" id="KW-1185">Reference proteome</keyword>
<dbReference type="GO" id="GO:0036424">
    <property type="term" value="F:L-phosphoserine phosphatase activity"/>
    <property type="evidence" value="ECO:0007669"/>
    <property type="project" value="InterPro"/>
</dbReference>
<dbReference type="EC" id="3.1.3.3" evidence="4"/>
<evidence type="ECO:0000256" key="7">
    <source>
        <dbReference type="ARBA" id="ARBA00022801"/>
    </source>
</evidence>
<protein>
    <recommendedName>
        <fullName evidence="4">phosphoserine phosphatase</fullName>
        <ecNumber evidence="4">3.1.3.3</ecNumber>
    </recommendedName>
    <alternativeName>
        <fullName evidence="10">O-phosphoserine phosphohydrolase</fullName>
    </alternativeName>
</protein>
<name>C7QJK5_CATAD</name>
<accession>C7QJK5</accession>
<comment type="pathway">
    <text evidence="2">Amino-acid biosynthesis; L-serine biosynthesis; L-serine from 3-phospho-D-glycerate: step 3/3.</text>
</comment>
<dbReference type="InterPro" id="IPR036412">
    <property type="entry name" value="HAD-like_sf"/>
</dbReference>
<evidence type="ECO:0000313" key="15">
    <source>
        <dbReference type="EMBL" id="ACU71228.1"/>
    </source>
</evidence>
<dbReference type="GO" id="GO:0000287">
    <property type="term" value="F:magnesium ion binding"/>
    <property type="evidence" value="ECO:0007669"/>
    <property type="project" value="TreeGrafter"/>
</dbReference>
<evidence type="ECO:0000256" key="2">
    <source>
        <dbReference type="ARBA" id="ARBA00005135"/>
    </source>
</evidence>
<feature type="active site" description="Nucleophile" evidence="13">
    <location>
        <position position="190"/>
    </location>
</feature>
<gene>
    <name evidence="15" type="ordered locus">Caci_2310</name>
</gene>
<dbReference type="Pfam" id="PF21086">
    <property type="entry name" value="ACT_PSP_2"/>
    <property type="match status" value="1"/>
</dbReference>
<dbReference type="NCBIfam" id="TIGR00338">
    <property type="entry name" value="serB"/>
    <property type="match status" value="1"/>
</dbReference>
<dbReference type="CDD" id="cd07500">
    <property type="entry name" value="HAD_PSP"/>
    <property type="match status" value="1"/>
</dbReference>
<dbReference type="FunCoup" id="C7QJK5">
    <property type="interactions" value="167"/>
</dbReference>
<dbReference type="HOGENOM" id="CLU_036368_1_2_11"/>
<dbReference type="NCBIfam" id="TIGR01488">
    <property type="entry name" value="HAD-SF-IB"/>
    <property type="match status" value="1"/>
</dbReference>
<evidence type="ECO:0000256" key="9">
    <source>
        <dbReference type="ARBA" id="ARBA00023299"/>
    </source>
</evidence>
<keyword evidence="6" id="KW-0479">Metal-binding</keyword>
<comment type="catalytic activity">
    <reaction evidence="12">
        <text>O-phospho-D-serine + H2O = D-serine + phosphate</text>
        <dbReference type="Rhea" id="RHEA:24873"/>
        <dbReference type="ChEBI" id="CHEBI:15377"/>
        <dbReference type="ChEBI" id="CHEBI:35247"/>
        <dbReference type="ChEBI" id="CHEBI:43474"/>
        <dbReference type="ChEBI" id="CHEBI:58680"/>
        <dbReference type="EC" id="3.1.3.3"/>
    </reaction>
</comment>
<evidence type="ECO:0000256" key="6">
    <source>
        <dbReference type="ARBA" id="ARBA00022723"/>
    </source>
</evidence>
<dbReference type="RefSeq" id="WP_012786521.1">
    <property type="nucleotide sequence ID" value="NC_013131.1"/>
</dbReference>
<dbReference type="SFLD" id="SFLDG01136">
    <property type="entry name" value="C1.6:_Phosphoserine_Phosphatas"/>
    <property type="match status" value="1"/>
</dbReference>
<dbReference type="InterPro" id="IPR023214">
    <property type="entry name" value="HAD_sf"/>
</dbReference>
<comment type="similarity">
    <text evidence="3">Belongs to the HAD-like hydrolase superfamily. SerB family.</text>
</comment>
<dbReference type="InParanoid" id="C7QJK5"/>
<dbReference type="Gene3D" id="3.30.70.260">
    <property type="match status" value="2"/>
</dbReference>
<dbReference type="STRING" id="479433.Caci_2310"/>
<dbReference type="InterPro" id="IPR045865">
    <property type="entry name" value="ACT-like_dom_sf"/>
</dbReference>
<feature type="domain" description="ACT" evidence="14">
    <location>
        <begin position="15"/>
        <end position="94"/>
    </location>
</feature>
<dbReference type="InterPro" id="IPR004469">
    <property type="entry name" value="PSP"/>
</dbReference>
<dbReference type="GO" id="GO:0005737">
    <property type="term" value="C:cytoplasm"/>
    <property type="evidence" value="ECO:0007669"/>
    <property type="project" value="TreeGrafter"/>
</dbReference>
<dbReference type="Pfam" id="PF12710">
    <property type="entry name" value="HAD"/>
    <property type="match status" value="1"/>
</dbReference>
<keyword evidence="5" id="KW-0028">Amino-acid biosynthesis</keyword>
<evidence type="ECO:0000256" key="5">
    <source>
        <dbReference type="ARBA" id="ARBA00022605"/>
    </source>
</evidence>
<dbReference type="Pfam" id="PF13740">
    <property type="entry name" value="ACT_6"/>
    <property type="match status" value="1"/>
</dbReference>
<dbReference type="InterPro" id="IPR050582">
    <property type="entry name" value="HAD-like_SerB"/>
</dbReference>
<keyword evidence="7 15" id="KW-0378">Hydrolase</keyword>
<dbReference type="SFLD" id="SFLDG01137">
    <property type="entry name" value="C1.6.1:_Phosphoserine_Phosphat"/>
    <property type="match status" value="1"/>
</dbReference>
<dbReference type="eggNOG" id="COG0560">
    <property type="taxonomic scope" value="Bacteria"/>
</dbReference>
<dbReference type="FunFam" id="3.40.50.1000:FF:000041">
    <property type="entry name" value="Phosphoserine phosphatase SerB"/>
    <property type="match status" value="1"/>
</dbReference>
<dbReference type="EMBL" id="CP001700">
    <property type="protein sequence ID" value="ACU71228.1"/>
    <property type="molecule type" value="Genomic_DNA"/>
</dbReference>
<evidence type="ECO:0000256" key="10">
    <source>
        <dbReference type="ARBA" id="ARBA00031693"/>
    </source>
</evidence>
<dbReference type="Gene3D" id="3.40.50.1000">
    <property type="entry name" value="HAD superfamily/HAD-like"/>
    <property type="match status" value="1"/>
</dbReference>
<dbReference type="GO" id="GO:0006564">
    <property type="term" value="P:L-serine biosynthetic process"/>
    <property type="evidence" value="ECO:0007669"/>
    <property type="project" value="UniProtKB-KW"/>
</dbReference>
<comment type="cofactor">
    <cofactor evidence="1">
        <name>Mg(2+)</name>
        <dbReference type="ChEBI" id="CHEBI:18420"/>
    </cofactor>
</comment>
<evidence type="ECO:0000256" key="8">
    <source>
        <dbReference type="ARBA" id="ARBA00022842"/>
    </source>
</evidence>
<dbReference type="SFLD" id="SFLDF00029">
    <property type="entry name" value="phosphoserine_phosphatase"/>
    <property type="match status" value="1"/>
</dbReference>
<dbReference type="Proteomes" id="UP000000851">
    <property type="component" value="Chromosome"/>
</dbReference>
<evidence type="ECO:0000256" key="4">
    <source>
        <dbReference type="ARBA" id="ARBA00012640"/>
    </source>
</evidence>